<feature type="signal peptide" evidence="1">
    <location>
        <begin position="1"/>
        <end position="16"/>
    </location>
</feature>
<reference evidence="2" key="1">
    <citation type="submission" date="2021-05" db="EMBL/GenBank/DDBJ databases">
        <title>Comparative genomics of three Colletotrichum scovillei strains and genetic complementation revealed genes involved fungal growth and virulence on chili pepper.</title>
        <authorList>
            <person name="Hsieh D.-K."/>
            <person name="Chuang S.-C."/>
            <person name="Chen C.-Y."/>
            <person name="Chao Y.-T."/>
            <person name="Lu M.-Y.J."/>
            <person name="Lee M.-H."/>
            <person name="Shih M.-C."/>
        </authorList>
    </citation>
    <scope>NUCLEOTIDE SEQUENCE</scope>
    <source>
        <strain evidence="2">Coll-153</strain>
    </source>
</reference>
<evidence type="ECO:0000313" key="2">
    <source>
        <dbReference type="EMBL" id="KAG7047956.1"/>
    </source>
</evidence>
<keyword evidence="3" id="KW-1185">Reference proteome</keyword>
<evidence type="ECO:0008006" key="4">
    <source>
        <dbReference type="Google" id="ProtNLM"/>
    </source>
</evidence>
<organism evidence="2 3">
    <name type="scientific">Colletotrichum scovillei</name>
    <dbReference type="NCBI Taxonomy" id="1209932"/>
    <lineage>
        <taxon>Eukaryota</taxon>
        <taxon>Fungi</taxon>
        <taxon>Dikarya</taxon>
        <taxon>Ascomycota</taxon>
        <taxon>Pezizomycotina</taxon>
        <taxon>Sordariomycetes</taxon>
        <taxon>Hypocreomycetidae</taxon>
        <taxon>Glomerellales</taxon>
        <taxon>Glomerellaceae</taxon>
        <taxon>Colletotrichum</taxon>
        <taxon>Colletotrichum acutatum species complex</taxon>
    </lineage>
</organism>
<sequence length="93" mass="10085">MAGWIVLYVGLDWLSALKVVLQGQVLQQSVMQKLHEGPQNACLGEGVSTGGQVGNLDGLLCHRSTREPLLARSKFQLHGWTTTKGLNGDINDE</sequence>
<comment type="caution">
    <text evidence="2">The sequence shown here is derived from an EMBL/GenBank/DDBJ whole genome shotgun (WGS) entry which is preliminary data.</text>
</comment>
<evidence type="ECO:0000256" key="1">
    <source>
        <dbReference type="SAM" id="SignalP"/>
    </source>
</evidence>
<name>A0A9P7R518_9PEZI</name>
<proteinExistence type="predicted"/>
<gene>
    <name evidence="2" type="ORF">JMJ77_011294</name>
</gene>
<dbReference type="AlphaFoldDB" id="A0A9P7R518"/>
<feature type="chain" id="PRO_5040189291" description="Secreted protein" evidence="1">
    <location>
        <begin position="17"/>
        <end position="93"/>
    </location>
</feature>
<dbReference type="EMBL" id="JAESDN010000007">
    <property type="protein sequence ID" value="KAG7047956.1"/>
    <property type="molecule type" value="Genomic_DNA"/>
</dbReference>
<evidence type="ECO:0000313" key="3">
    <source>
        <dbReference type="Proteomes" id="UP000699042"/>
    </source>
</evidence>
<keyword evidence="1" id="KW-0732">Signal</keyword>
<protein>
    <recommendedName>
        <fullName evidence="4">Secreted protein</fullName>
    </recommendedName>
</protein>
<accession>A0A9P7R518</accession>
<dbReference type="Proteomes" id="UP000699042">
    <property type="component" value="Unassembled WGS sequence"/>
</dbReference>